<evidence type="ECO:0008006" key="3">
    <source>
        <dbReference type="Google" id="ProtNLM"/>
    </source>
</evidence>
<accession>A0ABQ3DS99</accession>
<name>A0ABQ3DS99_9GAMM</name>
<protein>
    <recommendedName>
        <fullName evidence="3">DUF934 domain-containing protein</fullName>
    </recommendedName>
</protein>
<reference evidence="2" key="1">
    <citation type="journal article" date="2019" name="Int. J. Syst. Evol. Microbiol.">
        <title>The Global Catalogue of Microorganisms (GCM) 10K type strain sequencing project: providing services to taxonomists for standard genome sequencing and annotation.</title>
        <authorList>
            <consortium name="The Broad Institute Genomics Platform"/>
            <consortium name="The Broad Institute Genome Sequencing Center for Infectious Disease"/>
            <person name="Wu L."/>
            <person name="Ma J."/>
        </authorList>
    </citation>
    <scope>NUCLEOTIDE SEQUENCE [LARGE SCALE GENOMIC DNA]</scope>
    <source>
        <strain evidence="2">KCTC 32998</strain>
    </source>
</reference>
<dbReference type="RefSeq" id="WP_189442843.1">
    <property type="nucleotide sequence ID" value="NZ_BMZI01000001.1"/>
</dbReference>
<dbReference type="Pfam" id="PF06073">
    <property type="entry name" value="DUF934"/>
    <property type="match status" value="1"/>
</dbReference>
<dbReference type="EMBL" id="BMZI01000001">
    <property type="protein sequence ID" value="GHB09100.1"/>
    <property type="molecule type" value="Genomic_DNA"/>
</dbReference>
<dbReference type="PIRSF" id="PIRSF030820">
    <property type="entry name" value="UCP030820"/>
    <property type="match status" value="1"/>
</dbReference>
<comment type="caution">
    <text evidence="1">The sequence shown here is derived from an EMBL/GenBank/DDBJ whole genome shotgun (WGS) entry which is preliminary data.</text>
</comment>
<evidence type="ECO:0000313" key="2">
    <source>
        <dbReference type="Proteomes" id="UP000646745"/>
    </source>
</evidence>
<keyword evidence="2" id="KW-1185">Reference proteome</keyword>
<proteinExistence type="predicted"/>
<sequence>MPESDVLNAPTNEEAVSTTRALIKLGRHVSDTWVLSRSDEDLPAQRPAIVPLAVWQAHPDIEEVAPWLPSDTELTAELVAQLQRAPLVAIDFPAFTDGRGYTLARLLRERHGFAGEIRAIGDVLIDQLYYLTRCGFDALALREDQELEPALKALNTFSVSYQPAVDSHEPLFARRLRERQAS</sequence>
<gene>
    <name evidence="1" type="ORF">GCM10009038_03340</name>
</gene>
<organism evidence="1 2">
    <name type="scientific">Salinicola rhizosphaerae</name>
    <dbReference type="NCBI Taxonomy" id="1443141"/>
    <lineage>
        <taxon>Bacteria</taxon>
        <taxon>Pseudomonadati</taxon>
        <taxon>Pseudomonadota</taxon>
        <taxon>Gammaproteobacteria</taxon>
        <taxon>Oceanospirillales</taxon>
        <taxon>Halomonadaceae</taxon>
        <taxon>Salinicola</taxon>
    </lineage>
</organism>
<dbReference type="Proteomes" id="UP000646745">
    <property type="component" value="Unassembled WGS sequence"/>
</dbReference>
<dbReference type="InterPro" id="IPR008318">
    <property type="entry name" value="UCP030820"/>
</dbReference>
<evidence type="ECO:0000313" key="1">
    <source>
        <dbReference type="EMBL" id="GHB09100.1"/>
    </source>
</evidence>